<accession>A0A1E5W0K2</accession>
<dbReference type="AlphaFoldDB" id="A0A1E5W0K2"/>
<dbReference type="Pfam" id="PF12353">
    <property type="entry name" value="eIF3g"/>
    <property type="match status" value="1"/>
</dbReference>
<gene>
    <name evidence="3" type="ORF">BAE44_0008125</name>
</gene>
<evidence type="ECO:0000313" key="4">
    <source>
        <dbReference type="Proteomes" id="UP000095767"/>
    </source>
</evidence>
<organism evidence="3 4">
    <name type="scientific">Dichanthelium oligosanthes</name>
    <dbReference type="NCBI Taxonomy" id="888268"/>
    <lineage>
        <taxon>Eukaryota</taxon>
        <taxon>Viridiplantae</taxon>
        <taxon>Streptophyta</taxon>
        <taxon>Embryophyta</taxon>
        <taxon>Tracheophyta</taxon>
        <taxon>Spermatophyta</taxon>
        <taxon>Magnoliopsida</taxon>
        <taxon>Liliopsida</taxon>
        <taxon>Poales</taxon>
        <taxon>Poaceae</taxon>
        <taxon>PACMAD clade</taxon>
        <taxon>Panicoideae</taxon>
        <taxon>Panicodae</taxon>
        <taxon>Paniceae</taxon>
        <taxon>Dichantheliinae</taxon>
        <taxon>Dichanthelium</taxon>
    </lineage>
</organism>
<proteinExistence type="predicted"/>
<comment type="caution">
    <text evidence="3">The sequence shown here is derived from an EMBL/GenBank/DDBJ whole genome shotgun (WGS) entry which is preliminary data.</text>
</comment>
<feature type="non-terminal residue" evidence="3">
    <location>
        <position position="1"/>
    </location>
</feature>
<dbReference type="EMBL" id="LWDX02024646">
    <property type="protein sequence ID" value="OEL30858.1"/>
    <property type="molecule type" value="Genomic_DNA"/>
</dbReference>
<name>A0A1E5W0K2_9POAL</name>
<dbReference type="InterPro" id="IPR024675">
    <property type="entry name" value="eIF3g_N"/>
</dbReference>
<keyword evidence="4" id="KW-1185">Reference proteome</keyword>
<feature type="region of interest" description="Disordered" evidence="1">
    <location>
        <begin position="103"/>
        <end position="127"/>
    </location>
</feature>
<evidence type="ECO:0000313" key="3">
    <source>
        <dbReference type="EMBL" id="OEL30858.1"/>
    </source>
</evidence>
<dbReference type="OrthoDB" id="1749473at2759"/>
<dbReference type="STRING" id="888268.A0A1E5W0K2"/>
<reference evidence="3 4" key="1">
    <citation type="submission" date="2016-09" db="EMBL/GenBank/DDBJ databases">
        <title>The draft genome of Dichanthelium oligosanthes: A C3 panicoid grass species.</title>
        <authorList>
            <person name="Studer A.J."/>
            <person name="Schnable J.C."/>
            <person name="Brutnell T.P."/>
        </authorList>
    </citation>
    <scope>NUCLEOTIDE SEQUENCE [LARGE SCALE GENOMIC DNA]</scope>
    <source>
        <strain evidence="4">cv. Kellogg 1175</strain>
        <tissue evidence="3">Leaf</tissue>
    </source>
</reference>
<evidence type="ECO:0000259" key="2">
    <source>
        <dbReference type="Pfam" id="PF12353"/>
    </source>
</evidence>
<feature type="domain" description="Eukaryotic translation initiation factor 3 subunit G N-terminal" evidence="2">
    <location>
        <begin position="7"/>
        <end position="68"/>
    </location>
</feature>
<protein>
    <recommendedName>
        <fullName evidence="2">Eukaryotic translation initiation factor 3 subunit G N-terminal domain-containing protein</fullName>
    </recommendedName>
</protein>
<sequence length="127" mass="13913">LPVVVRLDAKGIKKVIEYRIGGEGNKVTTTKRVRMVRRSKSTIQFRSWPKFDGASKEAAGSRLTMVSEILFDCPRGCCIRSVRPRSGPPPIFPPPLPTSVPSVSFSFSDPPLTAHECDETTIQSPGT</sequence>
<evidence type="ECO:0000256" key="1">
    <source>
        <dbReference type="SAM" id="MobiDB-lite"/>
    </source>
</evidence>
<dbReference type="Proteomes" id="UP000095767">
    <property type="component" value="Unassembled WGS sequence"/>
</dbReference>